<dbReference type="Gene3D" id="2.20.28.10">
    <property type="match status" value="1"/>
</dbReference>
<feature type="domain" description="CHY-type" evidence="5">
    <location>
        <begin position="47"/>
        <end position="133"/>
    </location>
</feature>
<keyword evidence="2 4" id="KW-0863">Zinc-finger</keyword>
<evidence type="ECO:0000256" key="3">
    <source>
        <dbReference type="ARBA" id="ARBA00022833"/>
    </source>
</evidence>
<evidence type="ECO:0000313" key="6">
    <source>
        <dbReference type="EMBL" id="KAJ8429393.1"/>
    </source>
</evidence>
<dbReference type="InterPro" id="IPR039512">
    <property type="entry name" value="RCHY1_zinc-ribbon"/>
</dbReference>
<dbReference type="Proteomes" id="UP001153076">
    <property type="component" value="Unassembled WGS sequence"/>
</dbReference>
<dbReference type="PANTHER" id="PTHR21319">
    <property type="entry name" value="RING FINGER AND CHY ZINC FINGER DOMAIN-CONTAINING PROTEIN 1"/>
    <property type="match status" value="1"/>
</dbReference>
<reference evidence="6" key="1">
    <citation type="submission" date="2022-04" db="EMBL/GenBank/DDBJ databases">
        <title>Carnegiea gigantea Genome sequencing and assembly v2.</title>
        <authorList>
            <person name="Copetti D."/>
            <person name="Sanderson M.J."/>
            <person name="Burquez A."/>
            <person name="Wojciechowski M.F."/>
        </authorList>
    </citation>
    <scope>NUCLEOTIDE SEQUENCE</scope>
    <source>
        <strain evidence="6">SGP5-SGP5p</strain>
        <tissue evidence="6">Aerial part</tissue>
    </source>
</reference>
<dbReference type="Pfam" id="PF14599">
    <property type="entry name" value="zinc_ribbon_6"/>
    <property type="match status" value="1"/>
</dbReference>
<gene>
    <name evidence="6" type="ORF">Cgig2_002015</name>
</gene>
<protein>
    <recommendedName>
        <fullName evidence="5">CHY-type domain-containing protein</fullName>
    </recommendedName>
</protein>
<dbReference type="InterPro" id="IPR037274">
    <property type="entry name" value="Znf_CHY_sf"/>
</dbReference>
<evidence type="ECO:0000256" key="1">
    <source>
        <dbReference type="ARBA" id="ARBA00022723"/>
    </source>
</evidence>
<evidence type="ECO:0000259" key="5">
    <source>
        <dbReference type="PROSITE" id="PS51266"/>
    </source>
</evidence>
<dbReference type="GO" id="GO:0016567">
    <property type="term" value="P:protein ubiquitination"/>
    <property type="evidence" value="ECO:0007669"/>
    <property type="project" value="TreeGrafter"/>
</dbReference>
<keyword evidence="7" id="KW-1185">Reference proteome</keyword>
<organism evidence="6 7">
    <name type="scientific">Carnegiea gigantea</name>
    <dbReference type="NCBI Taxonomy" id="171969"/>
    <lineage>
        <taxon>Eukaryota</taxon>
        <taxon>Viridiplantae</taxon>
        <taxon>Streptophyta</taxon>
        <taxon>Embryophyta</taxon>
        <taxon>Tracheophyta</taxon>
        <taxon>Spermatophyta</taxon>
        <taxon>Magnoliopsida</taxon>
        <taxon>eudicotyledons</taxon>
        <taxon>Gunneridae</taxon>
        <taxon>Pentapetalae</taxon>
        <taxon>Caryophyllales</taxon>
        <taxon>Cactineae</taxon>
        <taxon>Cactaceae</taxon>
        <taxon>Cactoideae</taxon>
        <taxon>Echinocereeae</taxon>
        <taxon>Carnegiea</taxon>
    </lineage>
</organism>
<dbReference type="EMBL" id="JAKOGI010000899">
    <property type="protein sequence ID" value="KAJ8429393.1"/>
    <property type="molecule type" value="Genomic_DNA"/>
</dbReference>
<name>A0A9Q1JR08_9CARY</name>
<dbReference type="PANTHER" id="PTHR21319:SF53">
    <property type="entry name" value="RING FINGER AND CHY ZINC FINGER DOMAIN-CONTAINING PROTEIN 1"/>
    <property type="match status" value="1"/>
</dbReference>
<evidence type="ECO:0000256" key="2">
    <source>
        <dbReference type="ARBA" id="ARBA00022771"/>
    </source>
</evidence>
<evidence type="ECO:0000256" key="4">
    <source>
        <dbReference type="PROSITE-ProRule" id="PRU00601"/>
    </source>
</evidence>
<dbReference type="GO" id="GO:0006511">
    <property type="term" value="P:ubiquitin-dependent protein catabolic process"/>
    <property type="evidence" value="ECO:0007669"/>
    <property type="project" value="TreeGrafter"/>
</dbReference>
<dbReference type="OrthoDB" id="411372at2759"/>
<dbReference type="PROSITE" id="PS51266">
    <property type="entry name" value="ZF_CHY"/>
    <property type="match status" value="1"/>
</dbReference>
<keyword evidence="3" id="KW-0862">Zinc</keyword>
<proteinExistence type="predicted"/>
<dbReference type="GO" id="GO:0005634">
    <property type="term" value="C:nucleus"/>
    <property type="evidence" value="ECO:0007669"/>
    <property type="project" value="TreeGrafter"/>
</dbReference>
<dbReference type="InterPro" id="IPR008913">
    <property type="entry name" value="Znf_CHY"/>
</dbReference>
<comment type="caution">
    <text evidence="6">The sequence shown here is derived from an EMBL/GenBank/DDBJ whole genome shotgun (WGS) entry which is preliminary data.</text>
</comment>
<dbReference type="SUPFAM" id="SSF161219">
    <property type="entry name" value="CHY zinc finger-like"/>
    <property type="match status" value="1"/>
</dbReference>
<accession>A0A9Q1JR08</accession>
<dbReference type="GO" id="GO:0061630">
    <property type="term" value="F:ubiquitin protein ligase activity"/>
    <property type="evidence" value="ECO:0007669"/>
    <property type="project" value="TreeGrafter"/>
</dbReference>
<dbReference type="GO" id="GO:0008270">
    <property type="term" value="F:zinc ion binding"/>
    <property type="evidence" value="ECO:0007669"/>
    <property type="project" value="UniProtKB-KW"/>
</dbReference>
<evidence type="ECO:0000313" key="7">
    <source>
        <dbReference type="Proteomes" id="UP001153076"/>
    </source>
</evidence>
<dbReference type="Pfam" id="PF05495">
    <property type="entry name" value="zf-CHY"/>
    <property type="match status" value="1"/>
</dbReference>
<dbReference type="AlphaFoldDB" id="A0A9Q1JR08"/>
<sequence>MEATLKQSELSQNLEPNTLQQEALNTVHSALKCSEDAINDVNDVRDKGYMKYGCQHYRRRCRIRAPCCGEVFDCRHCHNEAMNNIKVDTAKRHDIPRHEVQQVNLVLQIVICSLCGTEQETSKKQYHCEGCGICRYACPLCSKSVCDMSKVWEKFDMEIASTPMPEPYQNKMVSILCNDCGAKSNVQFHIVAQKCPNCKSYNTRQMRG</sequence>
<keyword evidence="1" id="KW-0479">Metal-binding</keyword>